<proteinExistence type="predicted"/>
<evidence type="ECO:0000256" key="2">
    <source>
        <dbReference type="SAM" id="Phobius"/>
    </source>
</evidence>
<sequence length="184" mass="18609">MSASPGGAGGGSGRNGSGGNGGLAGPNTQLFREQTAAPVWLRVVGVIALVAAVVLAVDATALDPGSFQGGSTVAAVVGVVVLIAVGLLALTVRIVILVDVAAITLALSPVWRVRFDRADIGSAKKVDIVAREFGGAGYRVLPGNKRGLLFTSGSGVAVLRTSTGVSYTVRTDRPDELLAAIYRR</sequence>
<keyword evidence="2" id="KW-0812">Transmembrane</keyword>
<dbReference type="Proteomes" id="UP000598775">
    <property type="component" value="Unassembled WGS sequence"/>
</dbReference>
<evidence type="ECO:0000256" key="1">
    <source>
        <dbReference type="SAM" id="MobiDB-lite"/>
    </source>
</evidence>
<gene>
    <name evidence="3" type="ORF">GCM10011399_24190</name>
</gene>
<accession>A0A917EYA1</accession>
<evidence type="ECO:0008006" key="5">
    <source>
        <dbReference type="Google" id="ProtNLM"/>
    </source>
</evidence>
<evidence type="ECO:0000313" key="3">
    <source>
        <dbReference type="EMBL" id="GGF30152.1"/>
    </source>
</evidence>
<organism evidence="3 4">
    <name type="scientific">Subtercola lobariae</name>
    <dbReference type="NCBI Taxonomy" id="1588641"/>
    <lineage>
        <taxon>Bacteria</taxon>
        <taxon>Bacillati</taxon>
        <taxon>Actinomycetota</taxon>
        <taxon>Actinomycetes</taxon>
        <taxon>Micrococcales</taxon>
        <taxon>Microbacteriaceae</taxon>
        <taxon>Subtercola</taxon>
    </lineage>
</organism>
<comment type="caution">
    <text evidence="3">The sequence shown here is derived from an EMBL/GenBank/DDBJ whole genome shotgun (WGS) entry which is preliminary data.</text>
</comment>
<keyword evidence="4" id="KW-1185">Reference proteome</keyword>
<feature type="region of interest" description="Disordered" evidence="1">
    <location>
        <begin position="1"/>
        <end position="24"/>
    </location>
</feature>
<keyword evidence="2" id="KW-1133">Transmembrane helix</keyword>
<reference evidence="3 4" key="1">
    <citation type="journal article" date="2014" name="Int. J. Syst. Evol. Microbiol.">
        <title>Complete genome sequence of Corynebacterium casei LMG S-19264T (=DSM 44701T), isolated from a smear-ripened cheese.</title>
        <authorList>
            <consortium name="US DOE Joint Genome Institute (JGI-PGF)"/>
            <person name="Walter F."/>
            <person name="Albersmeier A."/>
            <person name="Kalinowski J."/>
            <person name="Ruckert C."/>
        </authorList>
    </citation>
    <scope>NUCLEOTIDE SEQUENCE [LARGE SCALE GENOMIC DNA]</scope>
    <source>
        <strain evidence="3 4">CGMCC 1.12976</strain>
    </source>
</reference>
<feature type="transmembrane region" description="Helical" evidence="2">
    <location>
        <begin position="39"/>
        <end position="62"/>
    </location>
</feature>
<evidence type="ECO:0000313" key="4">
    <source>
        <dbReference type="Proteomes" id="UP000598775"/>
    </source>
</evidence>
<name>A0A917EYA1_9MICO</name>
<keyword evidence="2" id="KW-0472">Membrane</keyword>
<feature type="transmembrane region" description="Helical" evidence="2">
    <location>
        <begin position="74"/>
        <end position="107"/>
    </location>
</feature>
<dbReference type="EMBL" id="BMGP01000004">
    <property type="protein sequence ID" value="GGF30152.1"/>
    <property type="molecule type" value="Genomic_DNA"/>
</dbReference>
<dbReference type="AlphaFoldDB" id="A0A917EYA1"/>
<dbReference type="RefSeq" id="WP_188678613.1">
    <property type="nucleotide sequence ID" value="NZ_BMGP01000004.1"/>
</dbReference>
<protein>
    <recommendedName>
        <fullName evidence="5">DUF1648 domain-containing protein</fullName>
    </recommendedName>
</protein>